<protein>
    <submittedName>
        <fullName evidence="2">Uncharacterized protein</fullName>
    </submittedName>
</protein>
<evidence type="ECO:0000256" key="1">
    <source>
        <dbReference type="SAM" id="MobiDB-lite"/>
    </source>
</evidence>
<dbReference type="InterPro" id="IPR024645">
    <property type="entry name" value="Mitochondr_Som1"/>
</dbReference>
<evidence type="ECO:0000313" key="2">
    <source>
        <dbReference type="EMBL" id="ORZ05229.1"/>
    </source>
</evidence>
<dbReference type="OrthoDB" id="3983163at2759"/>
<comment type="caution">
    <text evidence="2">The sequence shown here is derived from an EMBL/GenBank/DDBJ whole genome shotgun (WGS) entry which is preliminary data.</text>
</comment>
<dbReference type="GO" id="GO:0042720">
    <property type="term" value="C:mitochondrial inner membrane peptidase complex"/>
    <property type="evidence" value="ECO:0007669"/>
    <property type="project" value="InterPro"/>
</dbReference>
<accession>A0A1X2HYA6</accession>
<feature type="region of interest" description="Disordered" evidence="1">
    <location>
        <begin position="59"/>
        <end position="94"/>
    </location>
</feature>
<sequence length="94" mass="10442">MSDTAERHKLISSYTDTKHCKLSELVQYQCEVGSTHIECNPFVRLFLSCPGKSAMEVTPEYNESEDGTKTSILPDFGSVGEKKSPPGVTMMENH</sequence>
<gene>
    <name evidence="2" type="ORF">BCR42DRAFT_428440</name>
</gene>
<name>A0A1X2HYA6_9FUNG</name>
<dbReference type="Pfam" id="PF11093">
    <property type="entry name" value="Mitochondr_Som1"/>
    <property type="match status" value="1"/>
</dbReference>
<keyword evidence="3" id="KW-1185">Reference proteome</keyword>
<organism evidence="2 3">
    <name type="scientific">Absidia repens</name>
    <dbReference type="NCBI Taxonomy" id="90262"/>
    <lineage>
        <taxon>Eukaryota</taxon>
        <taxon>Fungi</taxon>
        <taxon>Fungi incertae sedis</taxon>
        <taxon>Mucoromycota</taxon>
        <taxon>Mucoromycotina</taxon>
        <taxon>Mucoromycetes</taxon>
        <taxon>Mucorales</taxon>
        <taxon>Cunninghamellaceae</taxon>
        <taxon>Absidia</taxon>
    </lineage>
</organism>
<dbReference type="Proteomes" id="UP000193560">
    <property type="component" value="Unassembled WGS sequence"/>
</dbReference>
<evidence type="ECO:0000313" key="3">
    <source>
        <dbReference type="Proteomes" id="UP000193560"/>
    </source>
</evidence>
<dbReference type="EMBL" id="MCGE01000045">
    <property type="protein sequence ID" value="ORZ05229.1"/>
    <property type="molecule type" value="Genomic_DNA"/>
</dbReference>
<reference evidence="2 3" key="1">
    <citation type="submission" date="2016-07" db="EMBL/GenBank/DDBJ databases">
        <title>Pervasive Adenine N6-methylation of Active Genes in Fungi.</title>
        <authorList>
            <consortium name="DOE Joint Genome Institute"/>
            <person name="Mondo S.J."/>
            <person name="Dannebaum R.O."/>
            <person name="Kuo R.C."/>
            <person name="Labutti K."/>
            <person name="Haridas S."/>
            <person name="Kuo A."/>
            <person name="Salamov A."/>
            <person name="Ahrendt S.R."/>
            <person name="Lipzen A."/>
            <person name="Sullivan W."/>
            <person name="Andreopoulos W.B."/>
            <person name="Clum A."/>
            <person name="Lindquist E."/>
            <person name="Daum C."/>
            <person name="Ramamoorthy G.K."/>
            <person name="Gryganskyi A."/>
            <person name="Culley D."/>
            <person name="Magnuson J.K."/>
            <person name="James T.Y."/>
            <person name="O'Malley M.A."/>
            <person name="Stajich J.E."/>
            <person name="Spatafora J.W."/>
            <person name="Visel A."/>
            <person name="Grigoriev I.V."/>
        </authorList>
    </citation>
    <scope>NUCLEOTIDE SEQUENCE [LARGE SCALE GENOMIC DNA]</scope>
    <source>
        <strain evidence="2 3">NRRL 1336</strain>
    </source>
</reference>
<proteinExistence type="predicted"/>
<dbReference type="AlphaFoldDB" id="A0A1X2HYA6"/>